<proteinExistence type="inferred from homology"/>
<dbReference type="InterPro" id="IPR003869">
    <property type="entry name" value="Polysac_CapD-like"/>
</dbReference>
<dbReference type="PANTHER" id="PTHR43318">
    <property type="entry name" value="UDP-N-ACETYLGLUCOSAMINE 4,6-DEHYDRATASE"/>
    <property type="match status" value="1"/>
</dbReference>
<keyword evidence="2" id="KW-0812">Transmembrane</keyword>
<dbReference type="Gene3D" id="3.40.50.720">
    <property type="entry name" value="NAD(P)-binding Rossmann-like Domain"/>
    <property type="match status" value="2"/>
</dbReference>
<organism evidence="4 5">
    <name type="scientific">Ruminococcus flavefaciens</name>
    <dbReference type="NCBI Taxonomy" id="1265"/>
    <lineage>
        <taxon>Bacteria</taxon>
        <taxon>Bacillati</taxon>
        <taxon>Bacillota</taxon>
        <taxon>Clostridia</taxon>
        <taxon>Eubacteriales</taxon>
        <taxon>Oscillospiraceae</taxon>
        <taxon>Ruminococcus</taxon>
    </lineage>
</organism>
<name>A0A1M7KDM6_RUMFL</name>
<evidence type="ECO:0000313" key="5">
    <source>
        <dbReference type="Proteomes" id="UP000184394"/>
    </source>
</evidence>
<evidence type="ECO:0000256" key="2">
    <source>
        <dbReference type="SAM" id="Phobius"/>
    </source>
</evidence>
<reference evidence="4 5" key="1">
    <citation type="submission" date="2016-11" db="EMBL/GenBank/DDBJ databases">
        <authorList>
            <person name="Jaros S."/>
            <person name="Januszkiewicz K."/>
            <person name="Wedrychowicz H."/>
        </authorList>
    </citation>
    <scope>NUCLEOTIDE SEQUENCE [LARGE SCALE GENOMIC DNA]</scope>
    <source>
        <strain evidence="4 5">Y1</strain>
    </source>
</reference>
<feature type="transmembrane region" description="Helical" evidence="2">
    <location>
        <begin position="12"/>
        <end position="34"/>
    </location>
</feature>
<comment type="similarity">
    <text evidence="1">Belongs to the polysaccharide synthase family.</text>
</comment>
<dbReference type="AlphaFoldDB" id="A0A1M7KDM6"/>
<dbReference type="Pfam" id="PF02719">
    <property type="entry name" value="Polysacc_synt_2"/>
    <property type="match status" value="1"/>
</dbReference>
<dbReference type="Pfam" id="PF13727">
    <property type="entry name" value="CoA_binding_3"/>
    <property type="match status" value="1"/>
</dbReference>
<protein>
    <submittedName>
        <fullName evidence="4">NDP-sugar epimerase, includes UDP-GlcNAc-inverting 4,6-dehydratase FlaA1 and capsular polysaccharide biosynthesis protein EpsC</fullName>
    </submittedName>
</protein>
<dbReference type="SUPFAM" id="SSF51735">
    <property type="entry name" value="NAD(P)-binding Rossmann-fold domains"/>
    <property type="match status" value="1"/>
</dbReference>
<dbReference type="Proteomes" id="UP000184394">
    <property type="component" value="Unassembled WGS sequence"/>
</dbReference>
<dbReference type="OrthoDB" id="9803111at2"/>
<dbReference type="InterPro" id="IPR029063">
    <property type="entry name" value="SAM-dependent_MTases_sf"/>
</dbReference>
<dbReference type="CDD" id="cd05237">
    <property type="entry name" value="UDP_invert_4-6DH_SDR_e"/>
    <property type="match status" value="1"/>
</dbReference>
<feature type="transmembrane region" description="Helical" evidence="2">
    <location>
        <begin position="106"/>
        <end position="127"/>
    </location>
</feature>
<gene>
    <name evidence="4" type="ORF">SAMN04487860_10871</name>
</gene>
<keyword evidence="2" id="KW-0472">Membrane</keyword>
<dbReference type="InterPro" id="IPR036291">
    <property type="entry name" value="NAD(P)-bd_dom_sf"/>
</dbReference>
<evidence type="ECO:0000259" key="3">
    <source>
        <dbReference type="Pfam" id="PF02719"/>
    </source>
</evidence>
<dbReference type="SUPFAM" id="SSF53335">
    <property type="entry name" value="S-adenosyl-L-methionine-dependent methyltransferases"/>
    <property type="match status" value="1"/>
</dbReference>
<dbReference type="InterPro" id="IPR051203">
    <property type="entry name" value="Polysaccharide_Synthase-Rel"/>
</dbReference>
<dbReference type="RefSeq" id="WP_072951084.1">
    <property type="nucleotide sequence ID" value="NZ_FRCT01000008.1"/>
</dbReference>
<dbReference type="EMBL" id="FRCT01000008">
    <property type="protein sequence ID" value="SHM63420.1"/>
    <property type="molecule type" value="Genomic_DNA"/>
</dbReference>
<feature type="transmembrane region" description="Helical" evidence="2">
    <location>
        <begin position="79"/>
        <end position="100"/>
    </location>
</feature>
<accession>A0A1M7KDM6</accession>
<feature type="transmembrane region" description="Helical" evidence="2">
    <location>
        <begin position="46"/>
        <end position="67"/>
    </location>
</feature>
<keyword evidence="2" id="KW-1133">Transmembrane helix</keyword>
<evidence type="ECO:0000256" key="1">
    <source>
        <dbReference type="ARBA" id="ARBA00007430"/>
    </source>
</evidence>
<feature type="domain" description="Polysaccharide biosynthesis protein CapD-like" evidence="3">
    <location>
        <begin position="299"/>
        <end position="582"/>
    </location>
</feature>
<dbReference type="PANTHER" id="PTHR43318:SF1">
    <property type="entry name" value="POLYSACCHARIDE BIOSYNTHESIS PROTEIN EPSC-RELATED"/>
    <property type="match status" value="1"/>
</dbReference>
<sequence>MKNLLEKFSFRRVILAFADAFIVVASALITNFILSFFEQDISRPDMLMSFVVGSVTCCGSLLIFGAYSKLWRFFHKRDYLSCAYGVMCGYIVASIFVYIIRNNVNITYATVHCIITLIGVCLFRILFKKTFVTFANSVTESGKKRTMIVGGGQTCRMILTEIKNATLSSYTDDKISAEYDPVCIIDDDRSKIGTEINGVTVVGTTNEIIKFVDQQHIEQIIFAIPSCLEDERKRILDICSCTKLPVKVVPFIGNLIFDNGNTPILTQMRDIKVEDLLGRAPIKFDNEEIRHFIYGKVCMVTGGGGSIGSELVRQIAKYGPQQIIIVDIYENNAYSIQQELVMDYGDSLNLTVLIASVRDYYRMNRIFEKYKPDIVFHAAAHKHVPLMENSPMEAIKNNVIGTFNTASLAQFHKVKKFVMISTDKAVNPTNVMGASKRCCEMIIQYLSQQKGCYTEFVTTRFGNVLGSNGSVIPLFKKQIEQGKPVTVTHPDVIRYFMTIPEAVSLVLEAAAIAHGGEIFVLDMGKPVHIVKLAENLIRMYGKEPYKDVEIKFTGLRPGEKLREELLMNEEGLRKTSNELIFIGQQIELDGDEFIKKLRRLRNAANENLCDTVIEQLHEIVPTFITPEEFNRAEIIKHSKTEYVENVRD</sequence>
<evidence type="ECO:0000313" key="4">
    <source>
        <dbReference type="EMBL" id="SHM63420.1"/>
    </source>
</evidence>